<dbReference type="EC" id="3.4.21.88" evidence="2"/>
<dbReference type="EMBL" id="JAFBEC010000002">
    <property type="protein sequence ID" value="MBM7631736.1"/>
    <property type="molecule type" value="Genomic_DNA"/>
</dbReference>
<keyword evidence="3" id="KW-1185">Reference proteome</keyword>
<organism evidence="2 3">
    <name type="scientific">Geomicrobium sediminis</name>
    <dbReference type="NCBI Taxonomy" id="1347788"/>
    <lineage>
        <taxon>Bacteria</taxon>
        <taxon>Bacillati</taxon>
        <taxon>Bacillota</taxon>
        <taxon>Bacilli</taxon>
        <taxon>Bacillales</taxon>
        <taxon>Geomicrobium</taxon>
    </lineage>
</organism>
<evidence type="ECO:0000313" key="3">
    <source>
        <dbReference type="Proteomes" id="UP000741863"/>
    </source>
</evidence>
<dbReference type="InterPro" id="IPR006199">
    <property type="entry name" value="LexA_DNA-bd_dom"/>
</dbReference>
<dbReference type="InterPro" id="IPR036390">
    <property type="entry name" value="WH_DNA-bd_sf"/>
</dbReference>
<comment type="caution">
    <text evidence="2">The sequence shown here is derived from an EMBL/GenBank/DDBJ whole genome shotgun (WGS) entry which is preliminary data.</text>
</comment>
<gene>
    <name evidence="2" type="ORF">JOD17_000828</name>
</gene>
<feature type="domain" description="LexA repressor DNA-binding" evidence="1">
    <location>
        <begin position="1"/>
        <end position="62"/>
    </location>
</feature>
<dbReference type="InterPro" id="IPR036388">
    <property type="entry name" value="WH-like_DNA-bd_sf"/>
</dbReference>
<protein>
    <submittedName>
        <fullName evidence="2">Repressor LexA</fullName>
        <ecNumber evidence="2">3.4.21.88</ecNumber>
    </submittedName>
</protein>
<dbReference type="GO" id="GO:0004252">
    <property type="term" value="F:serine-type endopeptidase activity"/>
    <property type="evidence" value="ECO:0007669"/>
    <property type="project" value="UniProtKB-EC"/>
</dbReference>
<dbReference type="Gene3D" id="1.10.10.10">
    <property type="entry name" value="Winged helix-like DNA-binding domain superfamily/Winged helix DNA-binding domain"/>
    <property type="match status" value="1"/>
</dbReference>
<name>A0ABS2P8Q7_9BACL</name>
<dbReference type="SUPFAM" id="SSF46785">
    <property type="entry name" value="Winged helix' DNA-binding domain"/>
    <property type="match status" value="1"/>
</dbReference>
<dbReference type="RefSeq" id="WP_204695814.1">
    <property type="nucleotide sequence ID" value="NZ_JAFBEC010000002.1"/>
</dbReference>
<dbReference type="Pfam" id="PF01726">
    <property type="entry name" value="LexA_DNA_bind"/>
    <property type="match status" value="1"/>
</dbReference>
<sequence>MTKRQKEALQVAIAFIDENGFSPTFRELKELLGLKSQSSVHTLFIRLKEQGYVTWEYDRPRTLKILVKGVAS</sequence>
<dbReference type="Proteomes" id="UP000741863">
    <property type="component" value="Unassembled WGS sequence"/>
</dbReference>
<reference evidence="2 3" key="1">
    <citation type="submission" date="2021-01" db="EMBL/GenBank/DDBJ databases">
        <title>Genomic Encyclopedia of Type Strains, Phase IV (KMG-IV): sequencing the most valuable type-strain genomes for metagenomic binning, comparative biology and taxonomic classification.</title>
        <authorList>
            <person name="Goeker M."/>
        </authorList>
    </citation>
    <scope>NUCLEOTIDE SEQUENCE [LARGE SCALE GENOMIC DNA]</scope>
    <source>
        <strain evidence="2 3">DSM 25540</strain>
    </source>
</reference>
<evidence type="ECO:0000313" key="2">
    <source>
        <dbReference type="EMBL" id="MBM7631736.1"/>
    </source>
</evidence>
<evidence type="ECO:0000259" key="1">
    <source>
        <dbReference type="Pfam" id="PF01726"/>
    </source>
</evidence>
<accession>A0ABS2P8Q7</accession>
<keyword evidence="2" id="KW-0378">Hydrolase</keyword>
<proteinExistence type="predicted"/>